<dbReference type="Proteomes" id="UP001156974">
    <property type="component" value="Unassembled WGS sequence"/>
</dbReference>
<dbReference type="EMBL" id="JAKUMG010000001">
    <property type="protein sequence ID" value="MDI4667896.1"/>
    <property type="molecule type" value="Genomic_DNA"/>
</dbReference>
<dbReference type="PROSITE" id="PS51257">
    <property type="entry name" value="PROKAR_LIPOPROTEIN"/>
    <property type="match status" value="1"/>
</dbReference>
<comment type="caution">
    <text evidence="1">The sequence shown here is derived from an EMBL/GenBank/DDBJ whole genome shotgun (WGS) entry which is preliminary data.</text>
</comment>
<name>A0ABT6TWX6_9GAMM</name>
<evidence type="ECO:0008006" key="3">
    <source>
        <dbReference type="Google" id="ProtNLM"/>
    </source>
</evidence>
<sequence>MNKFLIPLCLLLVSCSSTQDKNLPDFNIPKDVITKAKDDFRRSDDKILFMMMVNQAGDVVKVSVLDNKLQNKQFLNMFKKNMYNLKYPKAQQGDPEFREFILPFGVKTEVEFYG</sequence>
<dbReference type="RefSeq" id="WP_138600582.1">
    <property type="nucleotide sequence ID" value="NZ_JAKUMG010000001.1"/>
</dbReference>
<gene>
    <name evidence="1" type="ORF">MKZ47_02105</name>
</gene>
<reference evidence="1 2" key="1">
    <citation type="submission" date="2022-02" db="EMBL/GenBank/DDBJ databases">
        <title>Genome analysis of Beneficial Microorganisms for Coral consortium from Pocillopora damicornis.</title>
        <authorList>
            <person name="Rosado P.M."/>
            <person name="Cardoso P.M."/>
            <person name="Rosado J.G."/>
            <person name="Schultz J."/>
            <person name="Rocha U."/>
            <person name="Costa T.K."/>
            <person name="Peixoto R.S."/>
        </authorList>
    </citation>
    <scope>NUCLEOTIDE SEQUENCE [LARGE SCALE GENOMIC DNA]</scope>
    <source>
        <strain evidence="1 2">BMC5</strain>
    </source>
</reference>
<organism evidence="1 2">
    <name type="scientific">Pseudoalteromonas shioyasakiensis</name>
    <dbReference type="NCBI Taxonomy" id="1190813"/>
    <lineage>
        <taxon>Bacteria</taxon>
        <taxon>Pseudomonadati</taxon>
        <taxon>Pseudomonadota</taxon>
        <taxon>Gammaproteobacteria</taxon>
        <taxon>Alteromonadales</taxon>
        <taxon>Pseudoalteromonadaceae</taxon>
        <taxon>Pseudoalteromonas</taxon>
    </lineage>
</organism>
<keyword evidence="2" id="KW-1185">Reference proteome</keyword>
<accession>A0ABT6TWX6</accession>
<proteinExistence type="predicted"/>
<evidence type="ECO:0000313" key="2">
    <source>
        <dbReference type="Proteomes" id="UP001156974"/>
    </source>
</evidence>
<evidence type="ECO:0000313" key="1">
    <source>
        <dbReference type="EMBL" id="MDI4667896.1"/>
    </source>
</evidence>
<protein>
    <recommendedName>
        <fullName evidence="3">TonB C-terminal domain-containing protein</fullName>
    </recommendedName>
</protein>